<dbReference type="EMBL" id="JABCKI010005921">
    <property type="protein sequence ID" value="KAG5636533.1"/>
    <property type="molecule type" value="Genomic_DNA"/>
</dbReference>
<comment type="caution">
    <text evidence="1">The sequence shown here is derived from an EMBL/GenBank/DDBJ whole genome shotgun (WGS) entry which is preliminary data.</text>
</comment>
<evidence type="ECO:0000313" key="1">
    <source>
        <dbReference type="EMBL" id="KAG5636533.1"/>
    </source>
</evidence>
<keyword evidence="2" id="KW-1185">Reference proteome</keyword>
<accession>A0A9P7FQX4</accession>
<protein>
    <submittedName>
        <fullName evidence="1">Uncharacterized protein</fullName>
    </submittedName>
</protein>
<dbReference type="AlphaFoldDB" id="A0A9P7FQX4"/>
<sequence length="376" mass="42666">MSSNTGLPLDIAELILAELDGDEQTLKSCALVSRRLLVPARRHLFNTVKLTSEENCIRFSDLITSPQSEEISAFVQRLEIRVSEEVDYFLEEQHQPLVSIFTAVKPFLHEFEFSTLDSTPFDTINPAMQAVFMAIFASPNLHKISLGSFSHLPFAHLVTCISIKDFYIRHEYREEEHEHVFEQPPYAENLLPQCQPEVLDLSSCSSCAGSFLNFNLSSLRSLILIDHSFQHLRTLVVRTQERLENFVWSSKAHHSDSSMADFDNINLPNIRTLRLVVFFTQDPIKPMEFLVSLLKGCGSASHGRSLETITLALRLKDRELSMLDGSGLEATLKHGLYKTLRGVIFEIMYDGTLEEASVEKLLKDSMPYLLSRGILQ</sequence>
<reference evidence="1" key="2">
    <citation type="submission" date="2021-10" db="EMBL/GenBank/DDBJ databases">
        <title>Phylogenomics reveals ancestral predisposition of the termite-cultivated fungus Termitomyces towards a domesticated lifestyle.</title>
        <authorList>
            <person name="Auxier B."/>
            <person name="Grum-Grzhimaylo A."/>
            <person name="Cardenas M.E."/>
            <person name="Lodge J.D."/>
            <person name="Laessoe T."/>
            <person name="Pedersen O."/>
            <person name="Smith M.E."/>
            <person name="Kuyper T.W."/>
            <person name="Franco-Molano E.A."/>
            <person name="Baroni T.J."/>
            <person name="Aanen D.K."/>
        </authorList>
    </citation>
    <scope>NUCLEOTIDE SEQUENCE</scope>
    <source>
        <strain evidence="1">D49</strain>
    </source>
</reference>
<dbReference type="OrthoDB" id="2745898at2759"/>
<dbReference type="Proteomes" id="UP000717328">
    <property type="component" value="Unassembled WGS sequence"/>
</dbReference>
<gene>
    <name evidence="1" type="ORF">H0H81_007730</name>
</gene>
<reference evidence="1" key="1">
    <citation type="submission" date="2021-02" db="EMBL/GenBank/DDBJ databases">
        <authorList>
            <person name="Nieuwenhuis M."/>
            <person name="Van De Peppel L.J.J."/>
        </authorList>
    </citation>
    <scope>NUCLEOTIDE SEQUENCE</scope>
    <source>
        <strain evidence="1">D49</strain>
    </source>
</reference>
<feature type="non-terminal residue" evidence="1">
    <location>
        <position position="376"/>
    </location>
</feature>
<proteinExistence type="predicted"/>
<evidence type="ECO:0000313" key="2">
    <source>
        <dbReference type="Proteomes" id="UP000717328"/>
    </source>
</evidence>
<organism evidence="1 2">
    <name type="scientific">Sphagnurus paluster</name>
    <dbReference type="NCBI Taxonomy" id="117069"/>
    <lineage>
        <taxon>Eukaryota</taxon>
        <taxon>Fungi</taxon>
        <taxon>Dikarya</taxon>
        <taxon>Basidiomycota</taxon>
        <taxon>Agaricomycotina</taxon>
        <taxon>Agaricomycetes</taxon>
        <taxon>Agaricomycetidae</taxon>
        <taxon>Agaricales</taxon>
        <taxon>Tricholomatineae</taxon>
        <taxon>Lyophyllaceae</taxon>
        <taxon>Sphagnurus</taxon>
    </lineage>
</organism>
<name>A0A9P7FQX4_9AGAR</name>